<dbReference type="Gene3D" id="3.30.2020.30">
    <property type="match status" value="1"/>
</dbReference>
<dbReference type="Proteomes" id="UP000501602">
    <property type="component" value="Chromosome"/>
</dbReference>
<reference evidence="4 5" key="1">
    <citation type="submission" date="2020-04" db="EMBL/GenBank/DDBJ databases">
        <title>Ferrimonas sp. S7 isolated from sea water.</title>
        <authorList>
            <person name="Bae S.S."/>
            <person name="Baek K."/>
        </authorList>
    </citation>
    <scope>NUCLEOTIDE SEQUENCE [LARGE SCALE GENOMIC DNA]</scope>
    <source>
        <strain evidence="4 5">S7</strain>
    </source>
</reference>
<evidence type="ECO:0000313" key="4">
    <source>
        <dbReference type="EMBL" id="QIZ77970.1"/>
    </source>
</evidence>
<evidence type="ECO:0000256" key="1">
    <source>
        <dbReference type="ARBA" id="ARBA00022723"/>
    </source>
</evidence>
<feature type="domain" description="Gamma-butyrobetaine hydroxylase-like N-terminal" evidence="3">
    <location>
        <begin position="9"/>
        <end position="90"/>
    </location>
</feature>
<dbReference type="AlphaFoldDB" id="A0A6H1UH87"/>
<gene>
    <name evidence="4" type="ORF">HER31_14340</name>
</gene>
<dbReference type="RefSeq" id="WP_168661476.1">
    <property type="nucleotide sequence ID" value="NZ_CP051180.1"/>
</dbReference>
<name>A0A6H1UH87_9GAMM</name>
<dbReference type="Pfam" id="PF06155">
    <property type="entry name" value="GBBH-like_N"/>
    <property type="match status" value="1"/>
</dbReference>
<keyword evidence="1" id="KW-0479">Metal-binding</keyword>
<evidence type="ECO:0000259" key="3">
    <source>
        <dbReference type="Pfam" id="PF06155"/>
    </source>
</evidence>
<proteinExistence type="predicted"/>
<evidence type="ECO:0000256" key="2">
    <source>
        <dbReference type="ARBA" id="ARBA00023004"/>
    </source>
</evidence>
<dbReference type="GO" id="GO:0046872">
    <property type="term" value="F:metal ion binding"/>
    <property type="evidence" value="ECO:0007669"/>
    <property type="project" value="UniProtKB-KW"/>
</dbReference>
<dbReference type="InterPro" id="IPR010376">
    <property type="entry name" value="GBBH-like_N"/>
</dbReference>
<keyword evidence="2" id="KW-0408">Iron</keyword>
<dbReference type="PANTHER" id="PTHR35303:SF5">
    <property type="entry name" value="OS02G0197800 PROTEIN"/>
    <property type="match status" value="1"/>
</dbReference>
<dbReference type="KEGG" id="fes:HER31_14340"/>
<organism evidence="4 5">
    <name type="scientific">Ferrimonas lipolytica</name>
    <dbReference type="NCBI Taxonomy" id="2724191"/>
    <lineage>
        <taxon>Bacteria</taxon>
        <taxon>Pseudomonadati</taxon>
        <taxon>Pseudomonadota</taxon>
        <taxon>Gammaproteobacteria</taxon>
        <taxon>Alteromonadales</taxon>
        <taxon>Ferrimonadaceae</taxon>
        <taxon>Ferrimonas</taxon>
    </lineage>
</organism>
<sequence>MGPKVTALKLKRQSRVLEVTFSNNNHFNIACELLRVYSPSAEVHGHGNPKLMTNKRMVNIDKITPVGNYAVKLHFDDGHDSGIFSWDVLHELGRNQATHWEDYLARIKAAKASREPLIPLNVQFHDASKD</sequence>
<evidence type="ECO:0000313" key="5">
    <source>
        <dbReference type="Proteomes" id="UP000501602"/>
    </source>
</evidence>
<keyword evidence="5" id="KW-1185">Reference proteome</keyword>
<accession>A0A6H1UH87</accession>
<protein>
    <submittedName>
        <fullName evidence="4">DUF971 domain-containing protein</fullName>
    </submittedName>
</protein>
<dbReference type="EMBL" id="CP051180">
    <property type="protein sequence ID" value="QIZ77970.1"/>
    <property type="molecule type" value="Genomic_DNA"/>
</dbReference>
<dbReference type="PANTHER" id="PTHR35303">
    <property type="entry name" value="OS02G0197800 PROTEIN"/>
    <property type="match status" value="1"/>
</dbReference>
<dbReference type="InterPro" id="IPR038492">
    <property type="entry name" value="GBBH-like_N_sf"/>
</dbReference>